<reference evidence="2 3" key="1">
    <citation type="journal article" date="2015" name="Genome Announc.">
        <title>Expanding the biotechnology potential of lactobacilli through comparative genomics of 213 strains and associated genera.</title>
        <authorList>
            <person name="Sun Z."/>
            <person name="Harris H.M."/>
            <person name="McCann A."/>
            <person name="Guo C."/>
            <person name="Argimon S."/>
            <person name="Zhang W."/>
            <person name="Yang X."/>
            <person name="Jeffery I.B."/>
            <person name="Cooney J.C."/>
            <person name="Kagawa T.F."/>
            <person name="Liu W."/>
            <person name="Song Y."/>
            <person name="Salvetti E."/>
            <person name="Wrobel A."/>
            <person name="Rasinkangas P."/>
            <person name="Parkhill J."/>
            <person name="Rea M.C."/>
            <person name="O'Sullivan O."/>
            <person name="Ritari J."/>
            <person name="Douillard F.P."/>
            <person name="Paul Ross R."/>
            <person name="Yang R."/>
            <person name="Briner A.E."/>
            <person name="Felis G.E."/>
            <person name="de Vos W.M."/>
            <person name="Barrangou R."/>
            <person name="Klaenhammer T.R."/>
            <person name="Caufield P.W."/>
            <person name="Cui Y."/>
            <person name="Zhang H."/>
            <person name="O'Toole P.W."/>
        </authorList>
    </citation>
    <scope>NUCLEOTIDE SEQUENCE [LARGE SCALE GENOMIC DNA]</scope>
    <source>
        <strain evidence="2 3">DSM 20515</strain>
    </source>
</reference>
<evidence type="ECO:0000313" key="3">
    <source>
        <dbReference type="Proteomes" id="UP000051845"/>
    </source>
</evidence>
<dbReference type="InterPro" id="IPR036291">
    <property type="entry name" value="NAD(P)-bd_dom_sf"/>
</dbReference>
<dbReference type="PANTHER" id="PTHR15020">
    <property type="entry name" value="FLAVIN REDUCTASE-RELATED"/>
    <property type="match status" value="1"/>
</dbReference>
<proteinExistence type="predicted"/>
<evidence type="ECO:0000259" key="1">
    <source>
        <dbReference type="Pfam" id="PF13460"/>
    </source>
</evidence>
<dbReference type="PATRIC" id="fig|1423733.4.peg.384"/>
<dbReference type="Pfam" id="PF13460">
    <property type="entry name" value="NAD_binding_10"/>
    <property type="match status" value="1"/>
</dbReference>
<dbReference type="AlphaFoldDB" id="A0A0R2BN11"/>
<accession>A0A0R2BN11</accession>
<dbReference type="RefSeq" id="WP_054761373.1">
    <property type="nucleotide sequence ID" value="NZ_AYYR01000013.1"/>
</dbReference>
<evidence type="ECO:0000313" key="2">
    <source>
        <dbReference type="EMBL" id="KRM77126.1"/>
    </source>
</evidence>
<comment type="caution">
    <text evidence="2">The sequence shown here is derived from an EMBL/GenBank/DDBJ whole genome shotgun (WGS) entry which is preliminary data.</text>
</comment>
<sequence>MKIFVIGGTGRVGSQIVSNLKQVGHTVAGSFNRSTADSDVLVHLDLHDSVAINREKLRGYDVVYFAAGSAGGDLVQVDLYGSMKIMQAAKEAGVSRFIQISSAAIGSIFHDDWYRGPHGDYLDYNIIKYVSDEWLIHNSGLPYTILRPGVLMDESGSGKVTFDVHHRTYNAISNVALVAAKLLDYPRTINRVIAMGDGHLSVDDALAELPPVKSVHQAGN</sequence>
<dbReference type="SUPFAM" id="SSF51735">
    <property type="entry name" value="NAD(P)-binding Rossmann-fold domains"/>
    <property type="match status" value="1"/>
</dbReference>
<dbReference type="Proteomes" id="UP000051845">
    <property type="component" value="Unassembled WGS sequence"/>
</dbReference>
<dbReference type="InterPro" id="IPR016040">
    <property type="entry name" value="NAD(P)-bd_dom"/>
</dbReference>
<dbReference type="PANTHER" id="PTHR15020:SF50">
    <property type="entry name" value="UPF0659 PROTEIN YMR090W"/>
    <property type="match status" value="1"/>
</dbReference>
<name>A0A0R2BN11_SECCO</name>
<organism evidence="2 3">
    <name type="scientific">Secundilactobacillus collinoides DSM 20515 = JCM 1123</name>
    <dbReference type="NCBI Taxonomy" id="1423733"/>
    <lineage>
        <taxon>Bacteria</taxon>
        <taxon>Bacillati</taxon>
        <taxon>Bacillota</taxon>
        <taxon>Bacilli</taxon>
        <taxon>Lactobacillales</taxon>
        <taxon>Lactobacillaceae</taxon>
        <taxon>Secundilactobacillus</taxon>
    </lineage>
</organism>
<gene>
    <name evidence="2" type="ORF">FC82_GL000363</name>
</gene>
<feature type="domain" description="NAD(P)-binding" evidence="1">
    <location>
        <begin position="7"/>
        <end position="184"/>
    </location>
</feature>
<dbReference type="Gene3D" id="3.40.50.720">
    <property type="entry name" value="NAD(P)-binding Rossmann-like Domain"/>
    <property type="match status" value="1"/>
</dbReference>
<dbReference type="EMBL" id="AYYR01000013">
    <property type="protein sequence ID" value="KRM77126.1"/>
    <property type="molecule type" value="Genomic_DNA"/>
</dbReference>
<protein>
    <submittedName>
        <fullName evidence="2">Nucleoside-diphosphate-sugar epimerase</fullName>
    </submittedName>
</protein>